<sequence>MDMRNILLRINRSGVSYRVTTSDEKTDEWRRRQSQQLAVMPHNVETASEHLLYFRVTTLLETLTESPLEKLSQHDVKTWARAILLISTQVFNGSCGKILDNPEAAVIRVDLCASTYSFPCRRCSTNNRHTLKVHLKNHFGAEVRHSHFPLLDFSGPHRATTLLAMEQVWVGIPRLSPLVIYPCPRFSKQLAAVTEDKDHPRSSSHTWIPASCKNWSPTPSVAEDTYHARAYDKFNRRYYERKGEWNPVTDQFSTLRCHDQH</sequence>
<accession>A0A016VZH0</accession>
<protein>
    <submittedName>
        <fullName evidence="1">Uncharacterized protein</fullName>
    </submittedName>
</protein>
<proteinExistence type="predicted"/>
<dbReference type="EMBL" id="JARK01001338">
    <property type="protein sequence ID" value="EYC32726.1"/>
    <property type="molecule type" value="Genomic_DNA"/>
</dbReference>
<reference evidence="2" key="1">
    <citation type="journal article" date="2015" name="Nat. Genet.">
        <title>The genome and transcriptome of the zoonotic hookworm Ancylostoma ceylanicum identify infection-specific gene families.</title>
        <authorList>
            <person name="Schwarz E.M."/>
            <person name="Hu Y."/>
            <person name="Antoshechkin I."/>
            <person name="Miller M.M."/>
            <person name="Sternberg P.W."/>
            <person name="Aroian R.V."/>
        </authorList>
    </citation>
    <scope>NUCLEOTIDE SEQUENCE</scope>
    <source>
        <strain evidence="2">HY135</strain>
    </source>
</reference>
<evidence type="ECO:0000313" key="1">
    <source>
        <dbReference type="EMBL" id="EYC32726.1"/>
    </source>
</evidence>
<gene>
    <name evidence="1" type="primary">Acey_s0002.g1064</name>
    <name evidence="1" type="ORF">Y032_0002g1064</name>
</gene>
<comment type="caution">
    <text evidence="1">The sequence shown here is derived from an EMBL/GenBank/DDBJ whole genome shotgun (WGS) entry which is preliminary data.</text>
</comment>
<dbReference type="OrthoDB" id="10653490at2759"/>
<keyword evidence="2" id="KW-1185">Reference proteome</keyword>
<dbReference type="AlphaFoldDB" id="A0A016VZH0"/>
<name>A0A016VZH0_9BILA</name>
<dbReference type="Proteomes" id="UP000024635">
    <property type="component" value="Unassembled WGS sequence"/>
</dbReference>
<evidence type="ECO:0000313" key="2">
    <source>
        <dbReference type="Proteomes" id="UP000024635"/>
    </source>
</evidence>
<organism evidence="1 2">
    <name type="scientific">Ancylostoma ceylanicum</name>
    <dbReference type="NCBI Taxonomy" id="53326"/>
    <lineage>
        <taxon>Eukaryota</taxon>
        <taxon>Metazoa</taxon>
        <taxon>Ecdysozoa</taxon>
        <taxon>Nematoda</taxon>
        <taxon>Chromadorea</taxon>
        <taxon>Rhabditida</taxon>
        <taxon>Rhabditina</taxon>
        <taxon>Rhabditomorpha</taxon>
        <taxon>Strongyloidea</taxon>
        <taxon>Ancylostomatidae</taxon>
        <taxon>Ancylostomatinae</taxon>
        <taxon>Ancylostoma</taxon>
    </lineage>
</organism>